<organism evidence="13 14">
    <name type="scientific">Methylophaga thiooxydans DMS010</name>
    <dbReference type="NCBI Taxonomy" id="637616"/>
    <lineage>
        <taxon>Bacteria</taxon>
        <taxon>Pseudomonadati</taxon>
        <taxon>Pseudomonadota</taxon>
        <taxon>Gammaproteobacteria</taxon>
        <taxon>Thiotrichales</taxon>
        <taxon>Piscirickettsiaceae</taxon>
        <taxon>Methylophaga</taxon>
    </lineage>
</organism>
<reference evidence="13 14" key="2">
    <citation type="journal article" date="2011" name="J. Bacteriol.">
        <title>Draft genome sequence of the chemolithoheterotrophic, halophilic methylotroph Methylophaga thiooxydans DMS010.</title>
        <authorList>
            <person name="Boden R."/>
            <person name="Ferriera S."/>
            <person name="Johnson J."/>
            <person name="Kelly D.P."/>
            <person name="Murrell J.C."/>
            <person name="Schafer H."/>
        </authorList>
    </citation>
    <scope>NUCLEOTIDE SEQUENCE [LARGE SCALE GENOMIC DNA]</scope>
    <source>
        <strain evidence="13 14">DMS010</strain>
    </source>
</reference>
<dbReference type="InterPro" id="IPR009826">
    <property type="entry name" value="DNA_circ_N"/>
</dbReference>
<dbReference type="EMBL" id="GG657888">
    <property type="protein sequence ID" value="EEF80866.1"/>
    <property type="molecule type" value="Genomic_DNA"/>
</dbReference>
<proteinExistence type="predicted"/>
<dbReference type="EMBL" id="GG657884">
    <property type="protein sequence ID" value="EEF81040.1"/>
    <property type="molecule type" value="Genomic_DNA"/>
</dbReference>
<evidence type="ECO:0000259" key="1">
    <source>
        <dbReference type="Pfam" id="PF07157"/>
    </source>
</evidence>
<dbReference type="EMBL" id="GG657904">
    <property type="protein sequence ID" value="EEF78843.1"/>
    <property type="molecule type" value="Genomic_DNA"/>
</dbReference>
<gene>
    <name evidence="8" type="ORF">MDMS009_1096</name>
    <name evidence="9" type="ORF">MDMS009_1174</name>
    <name evidence="7" type="ORF">MDMS009_1251</name>
    <name evidence="6" type="ORF">MDMS009_1655</name>
    <name evidence="5" type="ORF">MDMS009_2324</name>
    <name evidence="4" type="ORF">MDMS009_2467</name>
    <name evidence="3" type="ORF">MDMS009_2587</name>
    <name evidence="2" type="ORF">MDMS009_3001</name>
    <name evidence="13" type="ORF">MDMS009_360</name>
    <name evidence="12" type="ORF">MDMS009_593</name>
    <name evidence="11" type="ORF">MDMS009_781</name>
    <name evidence="10" type="ORF">MDMS009_995</name>
</gene>
<evidence type="ECO:0000313" key="11">
    <source>
        <dbReference type="EMBL" id="EEF80456.1"/>
    </source>
</evidence>
<evidence type="ECO:0000313" key="9">
    <source>
        <dbReference type="EMBL" id="EEF80278.1"/>
    </source>
</evidence>
<dbReference type="Pfam" id="PF07157">
    <property type="entry name" value="DNA_circ_N"/>
    <property type="match status" value="1"/>
</dbReference>
<evidence type="ECO:0000313" key="13">
    <source>
        <dbReference type="EMBL" id="EEF81040.1"/>
    </source>
</evidence>
<evidence type="ECO:0000313" key="3">
    <source>
        <dbReference type="EMBL" id="EEF78843.1"/>
    </source>
</evidence>
<evidence type="ECO:0000313" key="4">
    <source>
        <dbReference type="EMBL" id="EEF78950.1"/>
    </source>
</evidence>
<sequence length="375" mass="41237">MAEQVLTWREQLQQSSFRGVEFYVDDHTLEFGRRVQLHDYPFKDDAYAEDLGGKDAVYSFPAFVVGEDYRQQRDKLIEALNKKGSGTLVHRYLGRVRVQAGPSSLRETNKEGGIARFTLTFYKAESRAKPTSKVDTQQRVNAAAKNAQAVVKQQFTSAYSVTGFPGWVKEQAKTVLSDIESRFSGLGVIDATIADFVGLPDALAGQVIGSVGSLSAMTQFRKLFSFGSESAAVPTTTPSRVQQASNQQAIINLVQQSSQIEAARVASTRDYDSAQDAIAARDELSEVLDEQMQAADDETYIALQDLRASMVQDLTERAANLKQVRRYTPQATLPSLVIAHQLYQDADRATDIVSRNNIGHPGFVPGGQTLEVLDA</sequence>
<dbReference type="OrthoDB" id="378644at2"/>
<dbReference type="AlphaFoldDB" id="C0N2F5"/>
<dbReference type="RefSeq" id="WP_008290153.1">
    <property type="nucleotide sequence ID" value="NZ_GG657884.1"/>
</dbReference>
<evidence type="ECO:0000313" key="8">
    <source>
        <dbReference type="EMBL" id="EEF80200.1"/>
    </source>
</evidence>
<dbReference type="EMBL" id="GG657892">
    <property type="protein sequence ID" value="EEF80456.1"/>
    <property type="molecule type" value="Genomic_DNA"/>
</dbReference>
<dbReference type="EMBL" id="GG657903">
    <property type="protein sequence ID" value="EEF78950.1"/>
    <property type="molecule type" value="Genomic_DNA"/>
</dbReference>
<evidence type="ECO:0000313" key="5">
    <source>
        <dbReference type="EMBL" id="EEF79064.1"/>
    </source>
</evidence>
<name>C0N2F5_9GAMM</name>
<keyword evidence="14" id="KW-1185">Reference proteome</keyword>
<dbReference type="EMBL" id="GG657895">
    <property type="protein sequence ID" value="EEF80278.1"/>
    <property type="molecule type" value="Genomic_DNA"/>
</dbReference>
<evidence type="ECO:0000313" key="10">
    <source>
        <dbReference type="EMBL" id="EEF80382.1"/>
    </source>
</evidence>
<dbReference type="EMBL" id="GG657895">
    <property type="protein sequence ID" value="EEF80200.1"/>
    <property type="molecule type" value="Genomic_DNA"/>
</dbReference>
<dbReference type="EMBL" id="GG657896">
    <property type="protein sequence ID" value="EEF80094.1"/>
    <property type="molecule type" value="Genomic_DNA"/>
</dbReference>
<reference evidence="13" key="1">
    <citation type="submission" date="2008-01" db="EMBL/GenBank/DDBJ databases">
        <authorList>
            <person name="Schaefer H."/>
            <person name="Ferriera S."/>
            <person name="Johnson J."/>
            <person name="Kravitz S."/>
            <person name="Beeson K."/>
            <person name="Sutton G."/>
            <person name="Rogers Y.-H."/>
            <person name="Friedman R."/>
            <person name="Frazier M."/>
            <person name="Venter J.C."/>
        </authorList>
    </citation>
    <scope>NUCLEOTIDE SEQUENCE</scope>
    <source>
        <strain evidence="13">DMS010</strain>
    </source>
</reference>
<dbReference type="EMBL" id="GG657898">
    <property type="protein sequence ID" value="EEF79717.1"/>
    <property type="molecule type" value="Genomic_DNA"/>
</dbReference>
<dbReference type="Proteomes" id="UP000004679">
    <property type="component" value="Unassembled WGS sequence"/>
</dbReference>
<accession>C0N2F5</accession>
<evidence type="ECO:0000313" key="12">
    <source>
        <dbReference type="EMBL" id="EEF80866.1"/>
    </source>
</evidence>
<protein>
    <submittedName>
        <fullName evidence="13">DNA circulation protein N-terminal domain protein</fullName>
    </submittedName>
</protein>
<feature type="domain" description="DNA circulation N-terminal" evidence="1">
    <location>
        <begin position="12"/>
        <end position="98"/>
    </location>
</feature>
<dbReference type="EMBL" id="GG657900">
    <property type="protein sequence ID" value="EEF79064.1"/>
    <property type="molecule type" value="Genomic_DNA"/>
</dbReference>
<evidence type="ECO:0000313" key="2">
    <source>
        <dbReference type="EMBL" id="EEF78457.1"/>
    </source>
</evidence>
<evidence type="ECO:0000313" key="6">
    <source>
        <dbReference type="EMBL" id="EEF79717.1"/>
    </source>
</evidence>
<dbReference type="EMBL" id="GG657893">
    <property type="protein sequence ID" value="EEF80382.1"/>
    <property type="molecule type" value="Genomic_DNA"/>
</dbReference>
<evidence type="ECO:0000313" key="14">
    <source>
        <dbReference type="Proteomes" id="UP000004679"/>
    </source>
</evidence>
<dbReference type="EMBL" id="GG657907">
    <property type="protein sequence ID" value="EEF78457.1"/>
    <property type="molecule type" value="Genomic_DNA"/>
</dbReference>
<evidence type="ECO:0000313" key="7">
    <source>
        <dbReference type="EMBL" id="EEF80094.1"/>
    </source>
</evidence>
<dbReference type="HOGENOM" id="CLU_046832_0_0_6"/>